<evidence type="ECO:0000313" key="1">
    <source>
        <dbReference type="EMBL" id="CDX53794.1"/>
    </source>
</evidence>
<dbReference type="Proteomes" id="UP000182888">
    <property type="component" value="Unassembled WGS sequence"/>
</dbReference>
<dbReference type="EMBL" id="CCND01000010">
    <property type="protein sequence ID" value="CDX53794.1"/>
    <property type="molecule type" value="Genomic_DNA"/>
</dbReference>
<evidence type="ECO:0000313" key="2">
    <source>
        <dbReference type="Proteomes" id="UP000182888"/>
    </source>
</evidence>
<reference evidence="2" key="1">
    <citation type="submission" date="2014-08" db="EMBL/GenBank/DDBJ databases">
        <authorList>
            <person name="Edwards T."/>
        </authorList>
    </citation>
    <scope>NUCLEOTIDE SEQUENCE [LARGE SCALE GENOMIC DNA]</scope>
</reference>
<name>A0A0K2VUH4_MESPL</name>
<sequence>MGRPALFPPEELSVLTGRRRQIPMANIKTDAPMSIGFHRWSKCKDSLARQRRMRR</sequence>
<gene>
    <name evidence="1" type="ORF">MPL1032_180161</name>
</gene>
<organism evidence="1 2">
    <name type="scientific">Mesorhizobium plurifarium</name>
    <dbReference type="NCBI Taxonomy" id="69974"/>
    <lineage>
        <taxon>Bacteria</taxon>
        <taxon>Pseudomonadati</taxon>
        <taxon>Pseudomonadota</taxon>
        <taxon>Alphaproteobacteria</taxon>
        <taxon>Hyphomicrobiales</taxon>
        <taxon>Phyllobacteriaceae</taxon>
        <taxon>Mesorhizobium</taxon>
    </lineage>
</organism>
<dbReference type="AlphaFoldDB" id="A0A0K2VUH4"/>
<accession>A0A0K2VUH4</accession>
<proteinExistence type="predicted"/>
<protein>
    <submittedName>
        <fullName evidence="1">Uncharacterized protein</fullName>
    </submittedName>
</protein>